<protein>
    <recommendedName>
        <fullName evidence="4">Reverse transcriptase domain-containing protein</fullName>
    </recommendedName>
</protein>
<evidence type="ECO:0008006" key="4">
    <source>
        <dbReference type="Google" id="ProtNLM"/>
    </source>
</evidence>
<sequence length="391" mass="44461">MKVLSAIPIDGTFNQEGPLRALRDHWKRGIVLDSFDLKSATDRWPLSVIMTLMTLLWGPTMASSMVNSTLGLNRYLVTKPMVAKERTVAFIAGQALGFYGSWSLFALSHHYLVWLAAKRALSAEHHPFRGYALLGDDIVIASEEVAREYHSLLEDLGVTISLSKSIVSRDGALEFAKRYWVKLAMKYRIISISVLQRLAGAGYRVRSRLMTSQSTRWEQLKTAFSKLCGRQTGLSVEWWLGRGNPLNPYLRAELLQYFMKDPREIRVFPEDLVFDGERGILERTVLLGWMRLWLKWSASYWTVCMNPESPLDGWFDIPICSRTWKRTNFDSNLFKFGLLWKAYDRTSGWTLCRVPRNLFGPPAVGPDSWVKGGASGRDFLLVPAVTDNHGG</sequence>
<name>A0A9Q0G357_9ROSI</name>
<gene>
    <name evidence="2" type="ORF">Tsubulata_037186</name>
</gene>
<keyword evidence="1" id="KW-0472">Membrane</keyword>
<dbReference type="AlphaFoldDB" id="A0A9Q0G357"/>
<reference evidence="2" key="2">
    <citation type="journal article" date="2023" name="Plants (Basel)">
        <title>Annotation of the Turnera subulata (Passifloraceae) Draft Genome Reveals the S-Locus Evolved after the Divergence of Turneroideae from Passifloroideae in a Stepwise Manner.</title>
        <authorList>
            <person name="Henning P.M."/>
            <person name="Roalson E.H."/>
            <person name="Mir W."/>
            <person name="McCubbin A.G."/>
            <person name="Shore J.S."/>
        </authorList>
    </citation>
    <scope>NUCLEOTIDE SEQUENCE</scope>
    <source>
        <strain evidence="2">F60SS</strain>
    </source>
</reference>
<keyword evidence="1" id="KW-0812">Transmembrane</keyword>
<evidence type="ECO:0000313" key="3">
    <source>
        <dbReference type="Proteomes" id="UP001141552"/>
    </source>
</evidence>
<dbReference type="EMBL" id="JAKUCV010002882">
    <property type="protein sequence ID" value="KAJ4841101.1"/>
    <property type="molecule type" value="Genomic_DNA"/>
</dbReference>
<organism evidence="2 3">
    <name type="scientific">Turnera subulata</name>
    <dbReference type="NCBI Taxonomy" id="218843"/>
    <lineage>
        <taxon>Eukaryota</taxon>
        <taxon>Viridiplantae</taxon>
        <taxon>Streptophyta</taxon>
        <taxon>Embryophyta</taxon>
        <taxon>Tracheophyta</taxon>
        <taxon>Spermatophyta</taxon>
        <taxon>Magnoliopsida</taxon>
        <taxon>eudicotyledons</taxon>
        <taxon>Gunneridae</taxon>
        <taxon>Pentapetalae</taxon>
        <taxon>rosids</taxon>
        <taxon>fabids</taxon>
        <taxon>Malpighiales</taxon>
        <taxon>Passifloraceae</taxon>
        <taxon>Turnera</taxon>
    </lineage>
</organism>
<dbReference type="InterPro" id="IPR043502">
    <property type="entry name" value="DNA/RNA_pol_sf"/>
</dbReference>
<proteinExistence type="predicted"/>
<comment type="caution">
    <text evidence="2">The sequence shown here is derived from an EMBL/GenBank/DDBJ whole genome shotgun (WGS) entry which is preliminary data.</text>
</comment>
<keyword evidence="3" id="KW-1185">Reference proteome</keyword>
<dbReference type="PANTHER" id="PTHR34456">
    <property type="entry name" value="MITOVIRUS RNA-DEPENDENT RNA POLYMERASE"/>
    <property type="match status" value="1"/>
</dbReference>
<dbReference type="Proteomes" id="UP001141552">
    <property type="component" value="Unassembled WGS sequence"/>
</dbReference>
<reference evidence="2" key="1">
    <citation type="submission" date="2022-02" db="EMBL/GenBank/DDBJ databases">
        <authorList>
            <person name="Henning P.M."/>
            <person name="McCubbin A.G."/>
            <person name="Shore J.S."/>
        </authorList>
    </citation>
    <scope>NUCLEOTIDE SEQUENCE</scope>
    <source>
        <strain evidence="2">F60SS</strain>
        <tissue evidence="2">Leaves</tissue>
    </source>
</reference>
<dbReference type="InterPro" id="IPR008686">
    <property type="entry name" value="RNA_pol_mitovir"/>
</dbReference>
<evidence type="ECO:0000313" key="2">
    <source>
        <dbReference type="EMBL" id="KAJ4841101.1"/>
    </source>
</evidence>
<dbReference type="PANTHER" id="PTHR34456:SF13">
    <property type="entry name" value="REVERSE TRANSCRIPTASE DOMAIN-CONTAINING PROTEIN"/>
    <property type="match status" value="1"/>
</dbReference>
<evidence type="ECO:0000256" key="1">
    <source>
        <dbReference type="SAM" id="Phobius"/>
    </source>
</evidence>
<dbReference type="Pfam" id="PF05919">
    <property type="entry name" value="Mitovir_RNA_pol"/>
    <property type="match status" value="1"/>
</dbReference>
<keyword evidence="1" id="KW-1133">Transmembrane helix</keyword>
<accession>A0A9Q0G357</accession>
<feature type="transmembrane region" description="Helical" evidence="1">
    <location>
        <begin position="44"/>
        <end position="66"/>
    </location>
</feature>
<dbReference type="OrthoDB" id="1750590at2759"/>
<feature type="transmembrane region" description="Helical" evidence="1">
    <location>
        <begin position="87"/>
        <end position="112"/>
    </location>
</feature>
<dbReference type="SUPFAM" id="SSF56672">
    <property type="entry name" value="DNA/RNA polymerases"/>
    <property type="match status" value="1"/>
</dbReference>